<keyword evidence="1" id="KW-0812">Transmembrane</keyword>
<keyword evidence="1" id="KW-0472">Membrane</keyword>
<dbReference type="Proteomes" id="UP001140949">
    <property type="component" value="Unassembled WGS sequence"/>
</dbReference>
<keyword evidence="3" id="KW-1185">Reference proteome</keyword>
<evidence type="ECO:0000256" key="1">
    <source>
        <dbReference type="SAM" id="Phobius"/>
    </source>
</evidence>
<gene>
    <name evidence="2" type="ORF">M6B38_123185</name>
</gene>
<keyword evidence="1" id="KW-1133">Transmembrane helix</keyword>
<accession>A0AAX6H2C3</accession>
<reference evidence="2" key="2">
    <citation type="submission" date="2023-04" db="EMBL/GenBank/DDBJ databases">
        <authorList>
            <person name="Bruccoleri R.E."/>
            <person name="Oakeley E.J."/>
            <person name="Faust A.-M."/>
            <person name="Dessus-Babus S."/>
            <person name="Altorfer M."/>
            <person name="Burckhardt D."/>
            <person name="Oertli M."/>
            <person name="Naumann U."/>
            <person name="Petersen F."/>
            <person name="Wong J."/>
        </authorList>
    </citation>
    <scope>NUCLEOTIDE SEQUENCE</scope>
    <source>
        <strain evidence="2">GSM-AAB239-AS_SAM_17_03QT</strain>
        <tissue evidence="2">Leaf</tissue>
    </source>
</reference>
<reference evidence="2" key="1">
    <citation type="journal article" date="2023" name="GigaByte">
        <title>Genome assembly of the bearded iris, Iris pallida Lam.</title>
        <authorList>
            <person name="Bruccoleri R.E."/>
            <person name="Oakeley E.J."/>
            <person name="Faust A.M.E."/>
            <person name="Altorfer M."/>
            <person name="Dessus-Babus S."/>
            <person name="Burckhardt D."/>
            <person name="Oertli M."/>
            <person name="Naumann U."/>
            <person name="Petersen F."/>
            <person name="Wong J."/>
        </authorList>
    </citation>
    <scope>NUCLEOTIDE SEQUENCE</scope>
    <source>
        <strain evidence="2">GSM-AAB239-AS_SAM_17_03QT</strain>
    </source>
</reference>
<dbReference type="AlphaFoldDB" id="A0AAX6H2C3"/>
<sequence length="109" mass="12101">MRTRRSTDVASDIAVRESATVVPRPRHGSAASCRRGRWRRDDGDRRGCGGGLIAAGGARPSVRGWRSQKRASQRQVRYWCFLMEVVVVFNGGGGVCLGNRRWQATGRTR</sequence>
<name>A0AAX6H2C3_IRIPA</name>
<dbReference type="EMBL" id="JANAVB010013600">
    <property type="protein sequence ID" value="KAJ6834952.1"/>
    <property type="molecule type" value="Genomic_DNA"/>
</dbReference>
<organism evidence="2 3">
    <name type="scientific">Iris pallida</name>
    <name type="common">Sweet iris</name>
    <dbReference type="NCBI Taxonomy" id="29817"/>
    <lineage>
        <taxon>Eukaryota</taxon>
        <taxon>Viridiplantae</taxon>
        <taxon>Streptophyta</taxon>
        <taxon>Embryophyta</taxon>
        <taxon>Tracheophyta</taxon>
        <taxon>Spermatophyta</taxon>
        <taxon>Magnoliopsida</taxon>
        <taxon>Liliopsida</taxon>
        <taxon>Asparagales</taxon>
        <taxon>Iridaceae</taxon>
        <taxon>Iridoideae</taxon>
        <taxon>Irideae</taxon>
        <taxon>Iris</taxon>
    </lineage>
</organism>
<feature type="transmembrane region" description="Helical" evidence="1">
    <location>
        <begin position="76"/>
        <end position="95"/>
    </location>
</feature>
<evidence type="ECO:0000313" key="3">
    <source>
        <dbReference type="Proteomes" id="UP001140949"/>
    </source>
</evidence>
<comment type="caution">
    <text evidence="2">The sequence shown here is derived from an EMBL/GenBank/DDBJ whole genome shotgun (WGS) entry which is preliminary data.</text>
</comment>
<protein>
    <submittedName>
        <fullName evidence="2">Serine/arginine-rich splicing factor SR45 isoform X2</fullName>
    </submittedName>
</protein>
<proteinExistence type="predicted"/>
<evidence type="ECO:0000313" key="2">
    <source>
        <dbReference type="EMBL" id="KAJ6834952.1"/>
    </source>
</evidence>